<feature type="region of interest" description="Disordered" evidence="1">
    <location>
        <begin position="367"/>
        <end position="411"/>
    </location>
</feature>
<evidence type="ECO:0000313" key="2">
    <source>
        <dbReference type="EMBL" id="KAG9232369.1"/>
    </source>
</evidence>
<accession>A0A9P7YEP7</accession>
<dbReference type="Proteomes" id="UP000824998">
    <property type="component" value="Unassembled WGS sequence"/>
</dbReference>
<keyword evidence="3" id="KW-1185">Reference proteome</keyword>
<dbReference type="OrthoDB" id="3886346at2759"/>
<feature type="region of interest" description="Disordered" evidence="1">
    <location>
        <begin position="41"/>
        <end position="164"/>
    </location>
</feature>
<evidence type="ECO:0000313" key="3">
    <source>
        <dbReference type="Proteomes" id="UP000824998"/>
    </source>
</evidence>
<feature type="compositionally biased region" description="Basic and acidic residues" evidence="1">
    <location>
        <begin position="41"/>
        <end position="51"/>
    </location>
</feature>
<proteinExistence type="predicted"/>
<organism evidence="2 3">
    <name type="scientific">Amylocarpus encephaloides</name>
    <dbReference type="NCBI Taxonomy" id="45428"/>
    <lineage>
        <taxon>Eukaryota</taxon>
        <taxon>Fungi</taxon>
        <taxon>Dikarya</taxon>
        <taxon>Ascomycota</taxon>
        <taxon>Pezizomycotina</taxon>
        <taxon>Leotiomycetes</taxon>
        <taxon>Helotiales</taxon>
        <taxon>Helotiales incertae sedis</taxon>
        <taxon>Amylocarpus</taxon>
    </lineage>
</organism>
<reference evidence="2" key="1">
    <citation type="journal article" date="2021" name="IMA Fungus">
        <title>Genomic characterization of three marine fungi, including Emericellopsis atlantica sp. nov. with signatures of a generalist lifestyle and marine biomass degradation.</title>
        <authorList>
            <person name="Hagestad O.C."/>
            <person name="Hou L."/>
            <person name="Andersen J.H."/>
            <person name="Hansen E.H."/>
            <person name="Altermark B."/>
            <person name="Li C."/>
            <person name="Kuhnert E."/>
            <person name="Cox R.J."/>
            <person name="Crous P.W."/>
            <person name="Spatafora J.W."/>
            <person name="Lail K."/>
            <person name="Amirebrahimi M."/>
            <person name="Lipzen A."/>
            <person name="Pangilinan J."/>
            <person name="Andreopoulos W."/>
            <person name="Hayes R.D."/>
            <person name="Ng V."/>
            <person name="Grigoriev I.V."/>
            <person name="Jackson S.A."/>
            <person name="Sutton T.D.S."/>
            <person name="Dobson A.D.W."/>
            <person name="Rama T."/>
        </authorList>
    </citation>
    <scope>NUCLEOTIDE SEQUENCE</scope>
    <source>
        <strain evidence="2">TRa018bII</strain>
    </source>
</reference>
<feature type="compositionally biased region" description="Low complexity" evidence="1">
    <location>
        <begin position="97"/>
        <end position="115"/>
    </location>
</feature>
<gene>
    <name evidence="2" type="ORF">BJ875DRAFT_467030</name>
</gene>
<dbReference type="EMBL" id="MU251552">
    <property type="protein sequence ID" value="KAG9232369.1"/>
    <property type="molecule type" value="Genomic_DNA"/>
</dbReference>
<feature type="compositionally biased region" description="Basic and acidic residues" evidence="1">
    <location>
        <begin position="59"/>
        <end position="69"/>
    </location>
</feature>
<sequence>MSAMADFSIVDALETLCTSIPLWNARLDELNSQIASRQIELARLEEPDRPPTRSIKHKGSTESLRHNDGDENPFSPKDAEAIPINPFEIPKSPQTGASPIRRSSSSIARAAVTSAPLARVTSIPRDSTGAIAHQTSKKSPPQAHQGRNVLRKRKTESLASGESAAPRYRTRSMIIVYYDSAVQNAFEELVKFISVSRNSMRKGKTAAKMAEMKQAAETELQDEEDEEDGADDDFDDFAPSNSNLHPATKKLAPSPVRNSPDGADADDAFMPKLNFVSTRRMGPGPSRDHPDPDNVGNALNLGILRGFRRGTSENLCIFDELDKGLEWSQSQCEHGAHQFLRDGECNTEIINIKKKLAEVKESAEKELERIKTEEGTRPDTLSVQPLPKPPGAKPRGRELRQPILRRERDVPKELEVDDMEVDDEAVEDVEMPTKLVFKRSGDV</sequence>
<feature type="region of interest" description="Disordered" evidence="1">
    <location>
        <begin position="200"/>
        <end position="268"/>
    </location>
</feature>
<feature type="compositionally biased region" description="Basic and acidic residues" evidence="1">
    <location>
        <begin position="367"/>
        <end position="377"/>
    </location>
</feature>
<protein>
    <submittedName>
        <fullName evidence="2">Uncharacterized protein</fullName>
    </submittedName>
</protein>
<evidence type="ECO:0000256" key="1">
    <source>
        <dbReference type="SAM" id="MobiDB-lite"/>
    </source>
</evidence>
<feature type="compositionally biased region" description="Acidic residues" evidence="1">
    <location>
        <begin position="219"/>
        <end position="236"/>
    </location>
</feature>
<name>A0A9P7YEP7_9HELO</name>
<feature type="compositionally biased region" description="Basic and acidic residues" evidence="1">
    <location>
        <begin position="395"/>
        <end position="411"/>
    </location>
</feature>
<comment type="caution">
    <text evidence="2">The sequence shown here is derived from an EMBL/GenBank/DDBJ whole genome shotgun (WGS) entry which is preliminary data.</text>
</comment>
<dbReference type="AlphaFoldDB" id="A0A9P7YEP7"/>